<keyword evidence="6 7" id="KW-0804">Transcription</keyword>
<dbReference type="SUPFAM" id="SSF89447">
    <property type="entry name" value="AbrB/MazE/MraZ-like"/>
    <property type="match status" value="1"/>
</dbReference>
<dbReference type="GO" id="GO:2000143">
    <property type="term" value="P:negative regulation of DNA-templated transcription initiation"/>
    <property type="evidence" value="ECO:0007669"/>
    <property type="project" value="TreeGrafter"/>
</dbReference>
<dbReference type="AlphaFoldDB" id="A0A5C1Q8D8"/>
<dbReference type="GO" id="GO:0009295">
    <property type="term" value="C:nucleoid"/>
    <property type="evidence" value="ECO:0007669"/>
    <property type="project" value="UniProtKB-SubCell"/>
</dbReference>
<comment type="similarity">
    <text evidence="7">Belongs to the MraZ family.</text>
</comment>
<comment type="subunit">
    <text evidence="7">Forms oligomers.</text>
</comment>
<dbReference type="GO" id="GO:0005737">
    <property type="term" value="C:cytoplasm"/>
    <property type="evidence" value="ECO:0007669"/>
    <property type="project" value="UniProtKB-UniRule"/>
</dbReference>
<evidence type="ECO:0000256" key="6">
    <source>
        <dbReference type="ARBA" id="ARBA00023163"/>
    </source>
</evidence>
<dbReference type="PANTHER" id="PTHR34701">
    <property type="entry name" value="TRANSCRIPTIONAL REGULATOR MRAZ"/>
    <property type="match status" value="1"/>
</dbReference>
<comment type="subcellular location">
    <subcellularLocation>
        <location evidence="7">Cytoplasm</location>
        <location evidence="7">Nucleoid</location>
    </subcellularLocation>
</comment>
<sequence length="145" mass="16575">MGYEIKGQFNGTIDDKGRLLLPGKIRASLPDDILVQTRGVDRCIWLFPTEPWQKLEALVKENSSLFKSQSRLIQRRLIAPAQEVNIDKAGRIKLSASVMKSVDVVRECVILGLDDHIEVWDVEAYEEYQRETEEDLNEALEGLDF</sequence>
<evidence type="ECO:0000313" key="9">
    <source>
        <dbReference type="EMBL" id="QEN03751.1"/>
    </source>
</evidence>
<dbReference type="NCBIfam" id="TIGR00242">
    <property type="entry name" value="division/cell wall cluster transcriptional repressor MraZ"/>
    <property type="match status" value="1"/>
</dbReference>
<accession>A0A5C1Q8D8</accession>
<evidence type="ECO:0000256" key="7">
    <source>
        <dbReference type="HAMAP-Rule" id="MF_01008"/>
    </source>
</evidence>
<proteinExistence type="inferred from homology"/>
<dbReference type="KEGG" id="sper:EW093_03225"/>
<dbReference type="Pfam" id="PF02381">
    <property type="entry name" value="MraZ"/>
    <property type="match status" value="2"/>
</dbReference>
<dbReference type="InterPro" id="IPR020603">
    <property type="entry name" value="MraZ_dom"/>
</dbReference>
<dbReference type="HAMAP" id="MF_01008">
    <property type="entry name" value="MraZ"/>
    <property type="match status" value="1"/>
</dbReference>
<dbReference type="GO" id="GO:0003700">
    <property type="term" value="F:DNA-binding transcription factor activity"/>
    <property type="evidence" value="ECO:0007669"/>
    <property type="project" value="UniProtKB-UniRule"/>
</dbReference>
<dbReference type="CDD" id="cd16321">
    <property type="entry name" value="MraZ_C"/>
    <property type="match status" value="1"/>
</dbReference>
<evidence type="ECO:0000256" key="3">
    <source>
        <dbReference type="ARBA" id="ARBA00022737"/>
    </source>
</evidence>
<evidence type="ECO:0000259" key="8">
    <source>
        <dbReference type="PROSITE" id="PS51740"/>
    </source>
</evidence>
<dbReference type="Gene3D" id="3.40.1550.20">
    <property type="entry name" value="Transcriptional regulator MraZ domain"/>
    <property type="match status" value="1"/>
</dbReference>
<dbReference type="EMBL" id="CP035807">
    <property type="protein sequence ID" value="QEN03751.1"/>
    <property type="molecule type" value="Genomic_DNA"/>
</dbReference>
<dbReference type="InterPro" id="IPR037914">
    <property type="entry name" value="SpoVT-AbrB_sf"/>
</dbReference>
<organism evidence="9 10">
    <name type="scientific">Thiospirochaeta perfilievii</name>
    <dbReference type="NCBI Taxonomy" id="252967"/>
    <lineage>
        <taxon>Bacteria</taxon>
        <taxon>Pseudomonadati</taxon>
        <taxon>Spirochaetota</taxon>
        <taxon>Spirochaetia</taxon>
        <taxon>Spirochaetales</taxon>
        <taxon>Spirochaetaceae</taxon>
        <taxon>Thiospirochaeta</taxon>
    </lineage>
</organism>
<feature type="domain" description="SpoVT-AbrB" evidence="8">
    <location>
        <begin position="8"/>
        <end position="51"/>
    </location>
</feature>
<dbReference type="PANTHER" id="PTHR34701:SF1">
    <property type="entry name" value="TRANSCRIPTIONAL REGULATOR MRAZ"/>
    <property type="match status" value="1"/>
</dbReference>
<dbReference type="InterPro" id="IPR035642">
    <property type="entry name" value="MraZ_N"/>
</dbReference>
<keyword evidence="3" id="KW-0677">Repeat</keyword>
<dbReference type="Proteomes" id="UP000323824">
    <property type="component" value="Chromosome"/>
</dbReference>
<keyword evidence="4 7" id="KW-0805">Transcription regulation</keyword>
<protein>
    <recommendedName>
        <fullName evidence="1 7">Transcriptional regulator MraZ</fullName>
    </recommendedName>
</protein>
<dbReference type="PROSITE" id="PS51740">
    <property type="entry name" value="SPOVT_ABRB"/>
    <property type="match status" value="2"/>
</dbReference>
<dbReference type="InterPro" id="IPR007159">
    <property type="entry name" value="SpoVT-AbrB_dom"/>
</dbReference>
<evidence type="ECO:0000256" key="5">
    <source>
        <dbReference type="ARBA" id="ARBA00023125"/>
    </source>
</evidence>
<evidence type="ECO:0000313" key="10">
    <source>
        <dbReference type="Proteomes" id="UP000323824"/>
    </source>
</evidence>
<dbReference type="InterPro" id="IPR003444">
    <property type="entry name" value="MraZ"/>
</dbReference>
<dbReference type="InterPro" id="IPR035644">
    <property type="entry name" value="MraZ_C"/>
</dbReference>
<evidence type="ECO:0000256" key="2">
    <source>
        <dbReference type="ARBA" id="ARBA00022490"/>
    </source>
</evidence>
<keyword evidence="5 7" id="KW-0238">DNA-binding</keyword>
<evidence type="ECO:0000256" key="4">
    <source>
        <dbReference type="ARBA" id="ARBA00023015"/>
    </source>
</evidence>
<name>A0A5C1Q8D8_9SPIO</name>
<gene>
    <name evidence="7 9" type="primary">mraZ</name>
    <name evidence="9" type="ORF">EW093_03225</name>
</gene>
<dbReference type="GO" id="GO:0000976">
    <property type="term" value="F:transcription cis-regulatory region binding"/>
    <property type="evidence" value="ECO:0007669"/>
    <property type="project" value="TreeGrafter"/>
</dbReference>
<dbReference type="OrthoDB" id="9807753at2"/>
<feature type="domain" description="SpoVT-AbrB" evidence="8">
    <location>
        <begin position="81"/>
        <end position="124"/>
    </location>
</feature>
<dbReference type="RefSeq" id="WP_149567009.1">
    <property type="nucleotide sequence ID" value="NZ_CP035807.1"/>
</dbReference>
<dbReference type="CDD" id="cd16320">
    <property type="entry name" value="MraZ_N"/>
    <property type="match status" value="1"/>
</dbReference>
<keyword evidence="10" id="KW-1185">Reference proteome</keyword>
<dbReference type="InterPro" id="IPR038619">
    <property type="entry name" value="MraZ_sf"/>
</dbReference>
<reference evidence="9 10" key="1">
    <citation type="submission" date="2019-02" db="EMBL/GenBank/DDBJ databases">
        <authorList>
            <person name="Fomenkov A."/>
            <person name="Dubinina G."/>
            <person name="Grabovich M."/>
            <person name="Vincze T."/>
            <person name="Roberts R.J."/>
        </authorList>
    </citation>
    <scope>NUCLEOTIDE SEQUENCE [LARGE SCALE GENOMIC DNA]</scope>
    <source>
        <strain evidence="9 10">P</strain>
    </source>
</reference>
<reference evidence="9 10" key="2">
    <citation type="submission" date="2019-09" db="EMBL/GenBank/DDBJ databases">
        <title>Complete Genome Sequence and Methylome Analysis of free living Spirochaetas.</title>
        <authorList>
            <person name="Leshcheva N."/>
            <person name="Mikheeva N."/>
        </authorList>
    </citation>
    <scope>NUCLEOTIDE SEQUENCE [LARGE SCALE GENOMIC DNA]</scope>
    <source>
        <strain evidence="9 10">P</strain>
    </source>
</reference>
<evidence type="ECO:0000256" key="1">
    <source>
        <dbReference type="ARBA" id="ARBA00013860"/>
    </source>
</evidence>
<keyword evidence="2 7" id="KW-0963">Cytoplasm</keyword>